<reference evidence="2" key="1">
    <citation type="submission" date="2016-10" db="EMBL/GenBank/DDBJ databases">
        <authorList>
            <person name="Varghese N."/>
            <person name="Submissions S."/>
        </authorList>
    </citation>
    <scope>NUCLEOTIDE SEQUENCE [LARGE SCALE GENOMIC DNA]</scope>
    <source>
        <strain evidence="2">DSM 44209</strain>
    </source>
</reference>
<keyword evidence="1" id="KW-0255">Endonuclease</keyword>
<dbReference type="AlphaFoldDB" id="A0A1H9Z578"/>
<keyword evidence="2" id="KW-1185">Reference proteome</keyword>
<dbReference type="InterPro" id="IPR004211">
    <property type="entry name" value="Endonuclease_7"/>
</dbReference>
<name>A0A1H9Z578_9ACTN</name>
<gene>
    <name evidence="1" type="ORF">SAMN04488546_0409</name>
</gene>
<protein>
    <submittedName>
        <fullName evidence="1">Recombination endonuclease VII</fullName>
    </submittedName>
</protein>
<dbReference type="Pfam" id="PF02945">
    <property type="entry name" value="Endonuclease_7"/>
    <property type="match status" value="1"/>
</dbReference>
<dbReference type="GO" id="GO:0004519">
    <property type="term" value="F:endonuclease activity"/>
    <property type="evidence" value="ECO:0007669"/>
    <property type="project" value="UniProtKB-KW"/>
</dbReference>
<dbReference type="EMBL" id="FOIE01000001">
    <property type="protein sequence ID" value="SES76210.1"/>
    <property type="molecule type" value="Genomic_DNA"/>
</dbReference>
<accession>A0A1H9Z578</accession>
<dbReference type="SUPFAM" id="SSF54060">
    <property type="entry name" value="His-Me finger endonucleases"/>
    <property type="match status" value="1"/>
</dbReference>
<evidence type="ECO:0000313" key="2">
    <source>
        <dbReference type="Proteomes" id="UP000198507"/>
    </source>
</evidence>
<dbReference type="Gene3D" id="3.40.1800.10">
    <property type="entry name" value="His-Me finger endonucleases"/>
    <property type="match status" value="1"/>
</dbReference>
<proteinExistence type="predicted"/>
<organism evidence="1 2">
    <name type="scientific">Geodermatophilus poikilotrophus</name>
    <dbReference type="NCBI Taxonomy" id="1333667"/>
    <lineage>
        <taxon>Bacteria</taxon>
        <taxon>Bacillati</taxon>
        <taxon>Actinomycetota</taxon>
        <taxon>Actinomycetes</taxon>
        <taxon>Geodermatophilales</taxon>
        <taxon>Geodermatophilaceae</taxon>
        <taxon>Geodermatophilus</taxon>
    </lineage>
</organism>
<keyword evidence="1" id="KW-0540">Nuclease</keyword>
<keyword evidence="1" id="KW-0378">Hydrolase</keyword>
<dbReference type="Proteomes" id="UP000198507">
    <property type="component" value="Unassembled WGS sequence"/>
</dbReference>
<dbReference type="InterPro" id="IPR044925">
    <property type="entry name" value="His-Me_finger_sf"/>
</dbReference>
<dbReference type="InterPro" id="IPR038563">
    <property type="entry name" value="Endonuclease_7_sf"/>
</dbReference>
<sequence length="86" mass="9588">MREDQGYRCALCRAHEDDLPLLTTGRPRRDGSPAVSTVKLVVDHCHTSGLTRSLICHRCNVLVGHAENNADLLALAAEYVRQWKCC</sequence>
<evidence type="ECO:0000313" key="1">
    <source>
        <dbReference type="EMBL" id="SES76210.1"/>
    </source>
</evidence>